<sequence>MKKNPKKRHQGRRSRGALGRKPLIGNGEARNQVADATIMAHAIVLNDV</sequence>
<reference evidence="2" key="1">
    <citation type="submission" date="2022-06" db="EMBL/GenBank/DDBJ databases">
        <title>Draft genome sequence of Burkholderia glumae strain GR20004 isolated from rice panicle showing bacterial panicle blight.</title>
        <authorList>
            <person name="Choi S.Y."/>
            <person name="Lee Y.H."/>
        </authorList>
    </citation>
    <scope>NUCLEOTIDE SEQUENCE</scope>
    <source>
        <strain evidence="2">GR20004</strain>
    </source>
</reference>
<gene>
    <name evidence="2" type="ORF">NFI99_16475</name>
</gene>
<accession>A0ABY5BJ40</accession>
<keyword evidence="3" id="KW-1185">Reference proteome</keyword>
<evidence type="ECO:0000313" key="2">
    <source>
        <dbReference type="EMBL" id="USS46511.1"/>
    </source>
</evidence>
<name>A0ABY5BJ40_BURGL</name>
<feature type="compositionally biased region" description="Basic residues" evidence="1">
    <location>
        <begin position="1"/>
        <end position="15"/>
    </location>
</feature>
<feature type="region of interest" description="Disordered" evidence="1">
    <location>
        <begin position="1"/>
        <end position="27"/>
    </location>
</feature>
<dbReference type="EMBL" id="CP099587">
    <property type="protein sequence ID" value="USS46511.1"/>
    <property type="molecule type" value="Genomic_DNA"/>
</dbReference>
<evidence type="ECO:0000256" key="1">
    <source>
        <dbReference type="SAM" id="MobiDB-lite"/>
    </source>
</evidence>
<evidence type="ECO:0000313" key="3">
    <source>
        <dbReference type="Proteomes" id="UP001056386"/>
    </source>
</evidence>
<dbReference type="RefSeq" id="WP_155297059.1">
    <property type="nucleotide sequence ID" value="NZ_CP033641.1"/>
</dbReference>
<dbReference type="GeneID" id="93068729"/>
<organism evidence="2 3">
    <name type="scientific">Burkholderia glumae</name>
    <name type="common">Pseudomonas glumae</name>
    <dbReference type="NCBI Taxonomy" id="337"/>
    <lineage>
        <taxon>Bacteria</taxon>
        <taxon>Pseudomonadati</taxon>
        <taxon>Pseudomonadota</taxon>
        <taxon>Betaproteobacteria</taxon>
        <taxon>Burkholderiales</taxon>
        <taxon>Burkholderiaceae</taxon>
        <taxon>Burkholderia</taxon>
    </lineage>
</organism>
<dbReference type="Proteomes" id="UP001056386">
    <property type="component" value="Chromosome 1"/>
</dbReference>
<protein>
    <submittedName>
        <fullName evidence="2">Uncharacterized protein</fullName>
    </submittedName>
</protein>
<proteinExistence type="predicted"/>